<keyword evidence="4 7" id="KW-1133">Transmembrane helix</keyword>
<dbReference type="Proteomes" id="UP000289482">
    <property type="component" value="Unassembled WGS sequence"/>
</dbReference>
<keyword evidence="5 7" id="KW-0472">Membrane</keyword>
<dbReference type="CDD" id="cd17324">
    <property type="entry name" value="MFS_NepI_like"/>
    <property type="match status" value="1"/>
</dbReference>
<feature type="region of interest" description="Disordered" evidence="6">
    <location>
        <begin position="1"/>
        <end position="21"/>
    </location>
</feature>
<dbReference type="InterPro" id="IPR050189">
    <property type="entry name" value="MFS_Efflux_Transporters"/>
</dbReference>
<dbReference type="InterPro" id="IPR036259">
    <property type="entry name" value="MFS_trans_sf"/>
</dbReference>
<dbReference type="SUPFAM" id="SSF103473">
    <property type="entry name" value="MFS general substrate transporter"/>
    <property type="match status" value="1"/>
</dbReference>
<feature type="transmembrane region" description="Helical" evidence="7">
    <location>
        <begin position="50"/>
        <end position="74"/>
    </location>
</feature>
<dbReference type="Gene3D" id="1.20.1250.20">
    <property type="entry name" value="MFS general substrate transporter like domains"/>
    <property type="match status" value="2"/>
</dbReference>
<feature type="transmembrane region" description="Helical" evidence="7">
    <location>
        <begin position="172"/>
        <end position="192"/>
    </location>
</feature>
<evidence type="ECO:0000256" key="7">
    <source>
        <dbReference type="SAM" id="Phobius"/>
    </source>
</evidence>
<dbReference type="InterPro" id="IPR011701">
    <property type="entry name" value="MFS"/>
</dbReference>
<organism evidence="9 10">
    <name type="scientific">Streptomyces sioyaensis</name>
    <dbReference type="NCBI Taxonomy" id="67364"/>
    <lineage>
        <taxon>Bacteria</taxon>
        <taxon>Bacillati</taxon>
        <taxon>Actinomycetota</taxon>
        <taxon>Actinomycetes</taxon>
        <taxon>Kitasatosporales</taxon>
        <taxon>Streptomycetaceae</taxon>
        <taxon>Streptomyces</taxon>
    </lineage>
</organism>
<evidence type="ECO:0000256" key="4">
    <source>
        <dbReference type="ARBA" id="ARBA00022989"/>
    </source>
</evidence>
<keyword evidence="3 7" id="KW-0812">Transmembrane</keyword>
<feature type="transmembrane region" description="Helical" evidence="7">
    <location>
        <begin position="306"/>
        <end position="324"/>
    </location>
</feature>
<comment type="subcellular location">
    <subcellularLocation>
        <location evidence="1">Cell membrane</location>
        <topology evidence="1">Multi-pass membrane protein</topology>
    </subcellularLocation>
</comment>
<feature type="transmembrane region" description="Helical" evidence="7">
    <location>
        <begin position="86"/>
        <end position="107"/>
    </location>
</feature>
<proteinExistence type="predicted"/>
<keyword evidence="10" id="KW-1185">Reference proteome</keyword>
<feature type="transmembrane region" description="Helical" evidence="7">
    <location>
        <begin position="143"/>
        <end position="160"/>
    </location>
</feature>
<evidence type="ECO:0000313" key="9">
    <source>
        <dbReference type="EMBL" id="RXS69640.1"/>
    </source>
</evidence>
<feature type="transmembrane region" description="Helical" evidence="7">
    <location>
        <begin position="204"/>
        <end position="223"/>
    </location>
</feature>
<accession>A0A4Q1R8E9</accession>
<evidence type="ECO:0000313" key="10">
    <source>
        <dbReference type="Proteomes" id="UP000289482"/>
    </source>
</evidence>
<reference evidence="9 10" key="1">
    <citation type="submission" date="2019-01" db="EMBL/GenBank/DDBJ databases">
        <title>Draft genome sequences of the type strain Streptomyces sioyaensis DSM 40032 and its novel strain, TM32, a thermotolerant antibiotics-producing actinobacterium.</title>
        <authorList>
            <person name="Nakaew N."/>
            <person name="Lumyong S."/>
            <person name="Sloan W.T."/>
            <person name="Sungthong R."/>
        </authorList>
    </citation>
    <scope>NUCLEOTIDE SEQUENCE [LARGE SCALE GENOMIC DNA]</scope>
    <source>
        <strain evidence="9 10">DSM 40032</strain>
    </source>
</reference>
<dbReference type="InterPro" id="IPR020846">
    <property type="entry name" value="MFS_dom"/>
</dbReference>
<evidence type="ECO:0000256" key="5">
    <source>
        <dbReference type="ARBA" id="ARBA00023136"/>
    </source>
</evidence>
<keyword evidence="2" id="KW-1003">Cell membrane</keyword>
<evidence type="ECO:0000256" key="3">
    <source>
        <dbReference type="ARBA" id="ARBA00022692"/>
    </source>
</evidence>
<dbReference type="GO" id="GO:0005886">
    <property type="term" value="C:plasma membrane"/>
    <property type="evidence" value="ECO:0007669"/>
    <property type="project" value="UniProtKB-SubCell"/>
</dbReference>
<name>A0A4Q1R8E9_9ACTN</name>
<gene>
    <name evidence="9" type="ORF">EST54_05320</name>
</gene>
<feature type="transmembrane region" description="Helical" evidence="7">
    <location>
        <begin position="276"/>
        <end position="294"/>
    </location>
</feature>
<dbReference type="PANTHER" id="PTHR43124:SF10">
    <property type="entry name" value="PURINE EFFLUX PUMP PBUE"/>
    <property type="match status" value="1"/>
</dbReference>
<evidence type="ECO:0000256" key="1">
    <source>
        <dbReference type="ARBA" id="ARBA00004651"/>
    </source>
</evidence>
<feature type="transmembrane region" description="Helical" evidence="7">
    <location>
        <begin position="395"/>
        <end position="413"/>
    </location>
</feature>
<dbReference type="Pfam" id="PF07690">
    <property type="entry name" value="MFS_1"/>
    <property type="match status" value="1"/>
</dbReference>
<feature type="domain" description="Major facilitator superfamily (MFS) profile" evidence="8">
    <location>
        <begin position="48"/>
        <end position="419"/>
    </location>
</feature>
<evidence type="ECO:0000259" key="8">
    <source>
        <dbReference type="PROSITE" id="PS50850"/>
    </source>
</evidence>
<feature type="transmembrane region" description="Helical" evidence="7">
    <location>
        <begin position="114"/>
        <end position="137"/>
    </location>
</feature>
<dbReference type="AlphaFoldDB" id="A0A4Q1R8E9"/>
<feature type="transmembrane region" description="Helical" evidence="7">
    <location>
        <begin position="330"/>
        <end position="349"/>
    </location>
</feature>
<sequence>MRPDPHSGEDPPQDPTHGERGILLSSESRLRDRSDTAVAEQSARLGGAPLLLAVGTFAIGTDAFVIAGLLPSIARDLHTSVPSAGLLVTVFAVSYAIAAPLLTALTAGWGQRRILVLSQLVFTVGMVLQAVGPALAVVAAGRVIAAAGAATYIATAGAAASGMVSPERRGRALAMVTGGLTVSTVLGAPLGALVGDWLGWRATLWLVAVFGLVACAGAARVPAQPLGGAKAKARFAVLARPGMLPVLGVTVGQLAAIFTIYTYLPAASSPGVTEAQFPLLLLLYGVAGVAGNALAGRLTDRFRPLAVLRVGLLINGLIAALMLFGRHSLLAMVVLVPVWSASGWLVTVPQQHRLMSLVPDAPAVALGWVEAAIYAGTAVGSVVGARLLDLDLPSWLGPAGAAFAAVALLLSLLKVRPPAAADEPTDPAPA</sequence>
<dbReference type="PROSITE" id="PS50850">
    <property type="entry name" value="MFS"/>
    <property type="match status" value="1"/>
</dbReference>
<dbReference type="PANTHER" id="PTHR43124">
    <property type="entry name" value="PURINE EFFLUX PUMP PBUE"/>
    <property type="match status" value="1"/>
</dbReference>
<evidence type="ECO:0000256" key="6">
    <source>
        <dbReference type="SAM" id="MobiDB-lite"/>
    </source>
</evidence>
<feature type="transmembrane region" description="Helical" evidence="7">
    <location>
        <begin position="361"/>
        <end position="383"/>
    </location>
</feature>
<dbReference type="EMBL" id="SDIF01000009">
    <property type="protein sequence ID" value="RXS69640.1"/>
    <property type="molecule type" value="Genomic_DNA"/>
</dbReference>
<feature type="transmembrane region" description="Helical" evidence="7">
    <location>
        <begin position="244"/>
        <end position="264"/>
    </location>
</feature>
<dbReference type="GO" id="GO:0022857">
    <property type="term" value="F:transmembrane transporter activity"/>
    <property type="evidence" value="ECO:0007669"/>
    <property type="project" value="InterPro"/>
</dbReference>
<protein>
    <submittedName>
        <fullName evidence="9">MFS transporter</fullName>
    </submittedName>
</protein>
<evidence type="ECO:0000256" key="2">
    <source>
        <dbReference type="ARBA" id="ARBA00022475"/>
    </source>
</evidence>
<comment type="caution">
    <text evidence="9">The sequence shown here is derived from an EMBL/GenBank/DDBJ whole genome shotgun (WGS) entry which is preliminary data.</text>
</comment>